<dbReference type="Proteomes" id="UP000531216">
    <property type="component" value="Unassembled WGS sequence"/>
</dbReference>
<dbReference type="Gene3D" id="3.40.50.1980">
    <property type="entry name" value="Nitrogenase molybdenum iron protein domain"/>
    <property type="match status" value="2"/>
</dbReference>
<organism evidence="8 9">
    <name type="scientific">Aureimonas phyllosphaerae</name>
    <dbReference type="NCBI Taxonomy" id="1166078"/>
    <lineage>
        <taxon>Bacteria</taxon>
        <taxon>Pseudomonadati</taxon>
        <taxon>Pseudomonadota</taxon>
        <taxon>Alphaproteobacteria</taxon>
        <taxon>Hyphomicrobiales</taxon>
        <taxon>Aurantimonadaceae</taxon>
        <taxon>Aureimonas</taxon>
    </lineage>
</organism>
<name>A0A7W6BWT7_9HYPH</name>
<evidence type="ECO:0000256" key="6">
    <source>
        <dbReference type="SAM" id="SignalP"/>
    </source>
</evidence>
<keyword evidence="4" id="KW-0408">Iron</keyword>
<dbReference type="PROSITE" id="PS50983">
    <property type="entry name" value="FE_B12_PBP"/>
    <property type="match status" value="1"/>
</dbReference>
<evidence type="ECO:0000313" key="8">
    <source>
        <dbReference type="EMBL" id="MBB3936115.1"/>
    </source>
</evidence>
<dbReference type="AlphaFoldDB" id="A0A7W6BWT7"/>
<dbReference type="InterPro" id="IPR002491">
    <property type="entry name" value="ABC_transptr_periplasmic_BD"/>
</dbReference>
<keyword evidence="3" id="KW-0813">Transport</keyword>
<comment type="similarity">
    <text evidence="2">Belongs to the bacterial solute-binding protein 8 family.</text>
</comment>
<comment type="subcellular location">
    <subcellularLocation>
        <location evidence="1">Cell envelope</location>
    </subcellularLocation>
</comment>
<keyword evidence="9" id="KW-1185">Reference proteome</keyword>
<dbReference type="GO" id="GO:0030288">
    <property type="term" value="C:outer membrane-bounded periplasmic space"/>
    <property type="evidence" value="ECO:0007669"/>
    <property type="project" value="TreeGrafter"/>
</dbReference>
<accession>A0A7W6BWT7</accession>
<keyword evidence="4" id="KW-0410">Iron transport</keyword>
<dbReference type="EMBL" id="JACIDO010000004">
    <property type="protein sequence ID" value="MBB3936115.1"/>
    <property type="molecule type" value="Genomic_DNA"/>
</dbReference>
<keyword evidence="4" id="KW-0406">Ion transport</keyword>
<dbReference type="PANTHER" id="PTHR30532:SF1">
    <property type="entry name" value="IRON(3+)-HYDROXAMATE-BINDING PROTEIN FHUD"/>
    <property type="match status" value="1"/>
</dbReference>
<evidence type="ECO:0000256" key="2">
    <source>
        <dbReference type="ARBA" id="ARBA00008814"/>
    </source>
</evidence>
<feature type="chain" id="PRO_5031288397" evidence="6">
    <location>
        <begin position="26"/>
        <end position="295"/>
    </location>
</feature>
<evidence type="ECO:0000256" key="5">
    <source>
        <dbReference type="ARBA" id="ARBA00022729"/>
    </source>
</evidence>
<reference evidence="8 9" key="1">
    <citation type="submission" date="2020-08" db="EMBL/GenBank/DDBJ databases">
        <title>Genomic Encyclopedia of Type Strains, Phase IV (KMG-IV): sequencing the most valuable type-strain genomes for metagenomic binning, comparative biology and taxonomic classification.</title>
        <authorList>
            <person name="Goeker M."/>
        </authorList>
    </citation>
    <scope>NUCLEOTIDE SEQUENCE [LARGE SCALE GENOMIC DNA]</scope>
    <source>
        <strain evidence="8 9">DSM 25024</strain>
    </source>
</reference>
<dbReference type="SUPFAM" id="SSF53807">
    <property type="entry name" value="Helical backbone' metal receptor"/>
    <property type="match status" value="1"/>
</dbReference>
<dbReference type="OrthoDB" id="8370650at2"/>
<dbReference type="RefSeq" id="WP_090963332.1">
    <property type="nucleotide sequence ID" value="NZ_FOOA01000008.1"/>
</dbReference>
<feature type="domain" description="Fe/B12 periplasmic-binding" evidence="7">
    <location>
        <begin position="35"/>
        <end position="295"/>
    </location>
</feature>
<dbReference type="Pfam" id="PF01497">
    <property type="entry name" value="Peripla_BP_2"/>
    <property type="match status" value="1"/>
</dbReference>
<dbReference type="PANTHER" id="PTHR30532">
    <property type="entry name" value="IRON III DICITRATE-BINDING PERIPLASMIC PROTEIN"/>
    <property type="match status" value="1"/>
</dbReference>
<dbReference type="InterPro" id="IPR051313">
    <property type="entry name" value="Bact_iron-sidero_bind"/>
</dbReference>
<gene>
    <name evidence="8" type="ORF">GGR05_002265</name>
</gene>
<evidence type="ECO:0000256" key="1">
    <source>
        <dbReference type="ARBA" id="ARBA00004196"/>
    </source>
</evidence>
<proteinExistence type="inferred from homology"/>
<evidence type="ECO:0000259" key="7">
    <source>
        <dbReference type="PROSITE" id="PS50983"/>
    </source>
</evidence>
<feature type="signal peptide" evidence="6">
    <location>
        <begin position="1"/>
        <end position="25"/>
    </location>
</feature>
<protein>
    <submittedName>
        <fullName evidence="8">Iron complex transport system substrate-binding protein</fullName>
    </submittedName>
</protein>
<evidence type="ECO:0000256" key="4">
    <source>
        <dbReference type="ARBA" id="ARBA00022496"/>
    </source>
</evidence>
<comment type="caution">
    <text evidence="8">The sequence shown here is derived from an EMBL/GenBank/DDBJ whole genome shotgun (WGS) entry which is preliminary data.</text>
</comment>
<dbReference type="PRINTS" id="PR01715">
    <property type="entry name" value="FERRIBNDNGPP"/>
</dbReference>
<dbReference type="GO" id="GO:1901678">
    <property type="term" value="P:iron coordination entity transport"/>
    <property type="evidence" value="ECO:0007669"/>
    <property type="project" value="UniProtKB-ARBA"/>
</dbReference>
<sequence>MLPFSLHRRAFLSALVAASCLPGVAAEAAAPFPRRIACFDYALAELLLLLGVEPIAVMSAADWPVWTGEPPLPPSVADLGASQEPNLERLVALKPDLILSTDYTAMAEAAAARIAPVERLTIYGAGTDPLPRAREVLLTLGRRLGLEDRAAAALAAFDAELAGLSQRLPANPPPLLMVAFMDTRHARVFGRASLFGNAIEALGLANAYPGEVNPWGFATVGVEALAPYGDALLLSVDPAPADTWPTLERSPIWTELPFVREGRVRRIDPVLTFGAVSAAARCARLVTGALAGEAA</sequence>
<evidence type="ECO:0000313" key="9">
    <source>
        <dbReference type="Proteomes" id="UP000531216"/>
    </source>
</evidence>
<evidence type="ECO:0000256" key="3">
    <source>
        <dbReference type="ARBA" id="ARBA00022448"/>
    </source>
</evidence>
<keyword evidence="5 6" id="KW-0732">Signal</keyword>